<feature type="compositionally biased region" description="Polar residues" evidence="1">
    <location>
        <begin position="53"/>
        <end position="70"/>
    </location>
</feature>
<evidence type="ECO:0000313" key="3">
    <source>
        <dbReference type="Proteomes" id="UP000275408"/>
    </source>
</evidence>
<dbReference type="AlphaFoldDB" id="A0A3M6TLM1"/>
<reference evidence="2 3" key="1">
    <citation type="journal article" date="2018" name="Sci. Rep.">
        <title>Comparative analysis of the Pocillopora damicornis genome highlights role of immune system in coral evolution.</title>
        <authorList>
            <person name="Cunning R."/>
            <person name="Bay R.A."/>
            <person name="Gillette P."/>
            <person name="Baker A.C."/>
            <person name="Traylor-Knowles N."/>
        </authorList>
    </citation>
    <scope>NUCLEOTIDE SEQUENCE [LARGE SCALE GENOMIC DNA]</scope>
    <source>
        <strain evidence="2">RSMAS</strain>
        <tissue evidence="2">Whole animal</tissue>
    </source>
</reference>
<dbReference type="Proteomes" id="UP000275408">
    <property type="component" value="Unassembled WGS sequence"/>
</dbReference>
<accession>A0A3M6TLM1</accession>
<name>A0A3M6TLM1_POCDA</name>
<gene>
    <name evidence="2" type="ORF">pdam_00014671</name>
</gene>
<evidence type="ECO:0000256" key="1">
    <source>
        <dbReference type="SAM" id="MobiDB-lite"/>
    </source>
</evidence>
<feature type="non-terminal residue" evidence="2">
    <location>
        <position position="70"/>
    </location>
</feature>
<protein>
    <submittedName>
        <fullName evidence="2">Uncharacterized protein</fullName>
    </submittedName>
</protein>
<proteinExistence type="predicted"/>
<feature type="region of interest" description="Disordered" evidence="1">
    <location>
        <begin position="42"/>
        <end position="70"/>
    </location>
</feature>
<organism evidence="2 3">
    <name type="scientific">Pocillopora damicornis</name>
    <name type="common">Cauliflower coral</name>
    <name type="synonym">Millepora damicornis</name>
    <dbReference type="NCBI Taxonomy" id="46731"/>
    <lineage>
        <taxon>Eukaryota</taxon>
        <taxon>Metazoa</taxon>
        <taxon>Cnidaria</taxon>
        <taxon>Anthozoa</taxon>
        <taxon>Hexacorallia</taxon>
        <taxon>Scleractinia</taxon>
        <taxon>Astrocoeniina</taxon>
        <taxon>Pocilloporidae</taxon>
        <taxon>Pocillopora</taxon>
    </lineage>
</organism>
<sequence length="70" mass="7817">MKVLKETDSRETGEDCERDGLGVLVTAIKRYLPEKGSKRSIFRGKRKLEGNPYGQTPITLAPTQRQAAEP</sequence>
<evidence type="ECO:0000313" key="2">
    <source>
        <dbReference type="EMBL" id="RMX42313.1"/>
    </source>
</evidence>
<keyword evidence="3" id="KW-1185">Reference proteome</keyword>
<dbReference type="EMBL" id="RCHS01003372">
    <property type="protein sequence ID" value="RMX42313.1"/>
    <property type="molecule type" value="Genomic_DNA"/>
</dbReference>
<comment type="caution">
    <text evidence="2">The sequence shown here is derived from an EMBL/GenBank/DDBJ whole genome shotgun (WGS) entry which is preliminary data.</text>
</comment>